<dbReference type="AlphaFoldDB" id="A0A3N4VD41"/>
<comment type="cofactor">
    <cofactor evidence="6">
        <name>Zn(2+)</name>
        <dbReference type="ChEBI" id="CHEBI:29105"/>
    </cofactor>
    <text evidence="6">Binds 1 zinc ion per subunit.</text>
</comment>
<evidence type="ECO:0000313" key="9">
    <source>
        <dbReference type="EMBL" id="RPE71770.1"/>
    </source>
</evidence>
<name>A0A3N4VD41_9RHOB</name>
<dbReference type="InterPro" id="IPR001915">
    <property type="entry name" value="Peptidase_M48"/>
</dbReference>
<evidence type="ECO:0000256" key="3">
    <source>
        <dbReference type="ARBA" id="ARBA00022801"/>
    </source>
</evidence>
<dbReference type="RefSeq" id="WP_123791953.1">
    <property type="nucleotide sequence ID" value="NZ_RKQK01000001.1"/>
</dbReference>
<dbReference type="CDD" id="cd07332">
    <property type="entry name" value="M48C_Oma1_like"/>
    <property type="match status" value="1"/>
</dbReference>
<feature type="transmembrane region" description="Helical" evidence="7">
    <location>
        <begin position="136"/>
        <end position="157"/>
    </location>
</feature>
<sequence>MLKFLPILMALVYGYVMYRMSAGRSARELAAKSAELADATLREEFMRLAHALDLPRVQVFLYDIEPVNGLAAPDGKVYITRGFYQKFRSGEVTAAEMASVVAHELGHVALGHSKRRMIDFSGQNALRTALAMGLRFVPLIGPFAIYIASAMTSLLAAKLSRRDEFEADAYASALLHKSGIGTEAQKSLFMKLNDLTGAHGAATPAWFMSHPKVDERIKAIEVNEAKWQV</sequence>
<dbReference type="Pfam" id="PF01435">
    <property type="entry name" value="Peptidase_M48"/>
    <property type="match status" value="1"/>
</dbReference>
<dbReference type="Proteomes" id="UP000269689">
    <property type="component" value="Unassembled WGS sequence"/>
</dbReference>
<evidence type="ECO:0000256" key="7">
    <source>
        <dbReference type="SAM" id="Phobius"/>
    </source>
</evidence>
<gene>
    <name evidence="9" type="ORF">EDD53_0898</name>
</gene>
<dbReference type="PANTHER" id="PTHR22726">
    <property type="entry name" value="METALLOENDOPEPTIDASE OMA1"/>
    <property type="match status" value="1"/>
</dbReference>
<organism evidence="9 10">
    <name type="scientific">Pacificibacter maritimus</name>
    <dbReference type="NCBI Taxonomy" id="762213"/>
    <lineage>
        <taxon>Bacteria</taxon>
        <taxon>Pseudomonadati</taxon>
        <taxon>Pseudomonadota</taxon>
        <taxon>Alphaproteobacteria</taxon>
        <taxon>Rhodobacterales</taxon>
        <taxon>Roseobacteraceae</taxon>
        <taxon>Pacificibacter</taxon>
    </lineage>
</organism>
<dbReference type="GO" id="GO:0004222">
    <property type="term" value="F:metalloendopeptidase activity"/>
    <property type="evidence" value="ECO:0007669"/>
    <property type="project" value="InterPro"/>
</dbReference>
<protein>
    <submittedName>
        <fullName evidence="9">Putative metalloprotease</fullName>
    </submittedName>
</protein>
<evidence type="ECO:0000256" key="4">
    <source>
        <dbReference type="ARBA" id="ARBA00022833"/>
    </source>
</evidence>
<dbReference type="InterPro" id="IPR051156">
    <property type="entry name" value="Mito/Outer_Membr_Metalloprot"/>
</dbReference>
<evidence type="ECO:0000256" key="6">
    <source>
        <dbReference type="RuleBase" id="RU003983"/>
    </source>
</evidence>
<evidence type="ECO:0000259" key="8">
    <source>
        <dbReference type="Pfam" id="PF01435"/>
    </source>
</evidence>
<evidence type="ECO:0000256" key="1">
    <source>
        <dbReference type="ARBA" id="ARBA00022670"/>
    </source>
</evidence>
<reference evidence="9 10" key="1">
    <citation type="submission" date="2018-11" db="EMBL/GenBank/DDBJ databases">
        <title>Genomic Encyclopedia of Type Strains, Phase IV (KMG-IV): sequencing the most valuable type-strain genomes for metagenomic binning, comparative biology and taxonomic classification.</title>
        <authorList>
            <person name="Goeker M."/>
        </authorList>
    </citation>
    <scope>NUCLEOTIDE SEQUENCE [LARGE SCALE GENOMIC DNA]</scope>
    <source>
        <strain evidence="9 10">DSM 104731</strain>
    </source>
</reference>
<dbReference type="GO" id="GO:0051603">
    <property type="term" value="P:proteolysis involved in protein catabolic process"/>
    <property type="evidence" value="ECO:0007669"/>
    <property type="project" value="TreeGrafter"/>
</dbReference>
<dbReference type="GO" id="GO:0016020">
    <property type="term" value="C:membrane"/>
    <property type="evidence" value="ECO:0007669"/>
    <property type="project" value="TreeGrafter"/>
</dbReference>
<dbReference type="Gene3D" id="3.30.2010.10">
    <property type="entry name" value="Metalloproteases ('zincins'), catalytic domain"/>
    <property type="match status" value="1"/>
</dbReference>
<keyword evidence="7" id="KW-0812">Transmembrane</keyword>
<keyword evidence="10" id="KW-1185">Reference proteome</keyword>
<keyword evidence="1 6" id="KW-0645">Protease</keyword>
<accession>A0A3N4VD41</accession>
<keyword evidence="3 6" id="KW-0378">Hydrolase</keyword>
<feature type="domain" description="Peptidase M48" evidence="8">
    <location>
        <begin position="37"/>
        <end position="221"/>
    </location>
</feature>
<comment type="similarity">
    <text evidence="6">Belongs to the peptidase M48 family.</text>
</comment>
<keyword evidence="7" id="KW-1133">Transmembrane helix</keyword>
<dbReference type="EMBL" id="RKQK01000001">
    <property type="protein sequence ID" value="RPE71770.1"/>
    <property type="molecule type" value="Genomic_DNA"/>
</dbReference>
<evidence type="ECO:0000256" key="2">
    <source>
        <dbReference type="ARBA" id="ARBA00022723"/>
    </source>
</evidence>
<evidence type="ECO:0000256" key="5">
    <source>
        <dbReference type="ARBA" id="ARBA00023049"/>
    </source>
</evidence>
<dbReference type="OrthoDB" id="9810445at2"/>
<dbReference type="PANTHER" id="PTHR22726:SF8">
    <property type="entry name" value="METALLOPROTEASE YCAL"/>
    <property type="match status" value="1"/>
</dbReference>
<evidence type="ECO:0000313" key="10">
    <source>
        <dbReference type="Proteomes" id="UP000269689"/>
    </source>
</evidence>
<dbReference type="GO" id="GO:0046872">
    <property type="term" value="F:metal ion binding"/>
    <property type="evidence" value="ECO:0007669"/>
    <property type="project" value="UniProtKB-KW"/>
</dbReference>
<keyword evidence="5 6" id="KW-0482">Metalloprotease</keyword>
<keyword evidence="7" id="KW-0472">Membrane</keyword>
<comment type="caution">
    <text evidence="9">The sequence shown here is derived from an EMBL/GenBank/DDBJ whole genome shotgun (WGS) entry which is preliminary data.</text>
</comment>
<keyword evidence="4 6" id="KW-0862">Zinc</keyword>
<keyword evidence="2" id="KW-0479">Metal-binding</keyword>
<proteinExistence type="inferred from homology"/>